<dbReference type="InterPro" id="IPR045705">
    <property type="entry name" value="DUF6061"/>
</dbReference>
<accession>A0ABT2T652</accession>
<keyword evidence="2" id="KW-1185">Reference proteome</keyword>
<dbReference type="Pfam" id="PF19537">
    <property type="entry name" value="DUF6061"/>
    <property type="match status" value="1"/>
</dbReference>
<dbReference type="RefSeq" id="WP_262575789.1">
    <property type="nucleotide sequence ID" value="NZ_JAOQKJ010000016.1"/>
</dbReference>
<proteinExistence type="predicted"/>
<dbReference type="EMBL" id="JAOQKJ010000016">
    <property type="protein sequence ID" value="MCU6745744.1"/>
    <property type="molecule type" value="Genomic_DNA"/>
</dbReference>
<name>A0ABT2T652_9FIRM</name>
<sequence length="79" mass="9082">MRTIFAEYNPQRNSIDVYTSAGYMLRIDCWEAEKNLKTTPGSDCALNALAIDEPLEYAKLYLDGTMQIWVDAEDSLELW</sequence>
<gene>
    <name evidence="1" type="ORF">OCV77_14810</name>
</gene>
<protein>
    <submittedName>
        <fullName evidence="1">DUF6061 family protein</fullName>
    </submittedName>
</protein>
<evidence type="ECO:0000313" key="2">
    <source>
        <dbReference type="Proteomes" id="UP001652432"/>
    </source>
</evidence>
<dbReference type="Proteomes" id="UP001652432">
    <property type="component" value="Unassembled WGS sequence"/>
</dbReference>
<reference evidence="1 2" key="1">
    <citation type="journal article" date="2021" name="ISME Commun">
        <title>Automated analysis of genomic sequences facilitates high-throughput and comprehensive description of bacteria.</title>
        <authorList>
            <person name="Hitch T.C.A."/>
        </authorList>
    </citation>
    <scope>NUCLEOTIDE SEQUENCE [LARGE SCALE GENOMIC DNA]</scope>
    <source>
        <strain evidence="1 2">Sanger_18</strain>
    </source>
</reference>
<organism evidence="1 2">
    <name type="scientific">Suilimivivens aceti</name>
    <dbReference type="NCBI Taxonomy" id="2981774"/>
    <lineage>
        <taxon>Bacteria</taxon>
        <taxon>Bacillati</taxon>
        <taxon>Bacillota</taxon>
        <taxon>Clostridia</taxon>
        <taxon>Lachnospirales</taxon>
        <taxon>Lachnospiraceae</taxon>
        <taxon>Suilimivivens</taxon>
    </lineage>
</organism>
<evidence type="ECO:0000313" key="1">
    <source>
        <dbReference type="EMBL" id="MCU6745744.1"/>
    </source>
</evidence>
<comment type="caution">
    <text evidence="1">The sequence shown here is derived from an EMBL/GenBank/DDBJ whole genome shotgun (WGS) entry which is preliminary data.</text>
</comment>